<proteinExistence type="predicted"/>
<dbReference type="EMBL" id="BEZZ01074991">
    <property type="protein sequence ID" value="GCC42435.1"/>
    <property type="molecule type" value="Genomic_DNA"/>
</dbReference>
<organism evidence="1 2">
    <name type="scientific">Chiloscyllium punctatum</name>
    <name type="common">Brownbanded bambooshark</name>
    <name type="synonym">Hemiscyllium punctatum</name>
    <dbReference type="NCBI Taxonomy" id="137246"/>
    <lineage>
        <taxon>Eukaryota</taxon>
        <taxon>Metazoa</taxon>
        <taxon>Chordata</taxon>
        <taxon>Craniata</taxon>
        <taxon>Vertebrata</taxon>
        <taxon>Chondrichthyes</taxon>
        <taxon>Elasmobranchii</taxon>
        <taxon>Galeomorphii</taxon>
        <taxon>Galeoidea</taxon>
        <taxon>Orectolobiformes</taxon>
        <taxon>Hemiscylliidae</taxon>
        <taxon>Chiloscyllium</taxon>
    </lineage>
</organism>
<protein>
    <submittedName>
        <fullName evidence="1">Uncharacterized protein</fullName>
    </submittedName>
</protein>
<gene>
    <name evidence="1" type="ORF">chiPu_0026234</name>
</gene>
<evidence type="ECO:0000313" key="2">
    <source>
        <dbReference type="Proteomes" id="UP000287033"/>
    </source>
</evidence>
<evidence type="ECO:0000313" key="1">
    <source>
        <dbReference type="EMBL" id="GCC42435.1"/>
    </source>
</evidence>
<keyword evidence="2" id="KW-1185">Reference proteome</keyword>
<dbReference type="AlphaFoldDB" id="A0A401TIH1"/>
<name>A0A401TIH1_CHIPU</name>
<sequence length="32" mass="3435">MRTLLQSIHQGQQLGDNTALNLPVSLKESGQG</sequence>
<dbReference type="Proteomes" id="UP000287033">
    <property type="component" value="Unassembled WGS sequence"/>
</dbReference>
<feature type="non-terminal residue" evidence="1">
    <location>
        <position position="32"/>
    </location>
</feature>
<comment type="caution">
    <text evidence="1">The sequence shown here is derived from an EMBL/GenBank/DDBJ whole genome shotgun (WGS) entry which is preliminary data.</text>
</comment>
<reference evidence="1 2" key="1">
    <citation type="journal article" date="2018" name="Nat. Ecol. Evol.">
        <title>Shark genomes provide insights into elasmobranch evolution and the origin of vertebrates.</title>
        <authorList>
            <person name="Hara Y"/>
            <person name="Yamaguchi K"/>
            <person name="Onimaru K"/>
            <person name="Kadota M"/>
            <person name="Koyanagi M"/>
            <person name="Keeley SD"/>
            <person name="Tatsumi K"/>
            <person name="Tanaka K"/>
            <person name="Motone F"/>
            <person name="Kageyama Y"/>
            <person name="Nozu R"/>
            <person name="Adachi N"/>
            <person name="Nishimura O"/>
            <person name="Nakagawa R"/>
            <person name="Tanegashima C"/>
            <person name="Kiyatake I"/>
            <person name="Matsumoto R"/>
            <person name="Murakumo K"/>
            <person name="Nishida K"/>
            <person name="Terakita A"/>
            <person name="Kuratani S"/>
            <person name="Sato K"/>
            <person name="Hyodo S Kuraku.S."/>
        </authorList>
    </citation>
    <scope>NUCLEOTIDE SEQUENCE [LARGE SCALE GENOMIC DNA]</scope>
</reference>
<accession>A0A401TIH1</accession>